<dbReference type="EnsemblBacteria" id="ABK77579">
    <property type="protein sequence ID" value="ABK77579"/>
    <property type="gene ID" value="CENSYa_0947"/>
</dbReference>
<proteinExistence type="predicted"/>
<dbReference type="EMBL" id="DP000238">
    <property type="protein sequence ID" value="ABK77579.1"/>
    <property type="molecule type" value="Genomic_DNA"/>
</dbReference>
<name>A0RW62_CENSY</name>
<gene>
    <name evidence="1" type="ordered locus">CENSYa_0947</name>
</gene>
<organism evidence="1 2">
    <name type="scientific">Cenarchaeum symbiosum (strain A)</name>
    <dbReference type="NCBI Taxonomy" id="414004"/>
    <lineage>
        <taxon>Archaea</taxon>
        <taxon>Nitrososphaerota</taxon>
        <taxon>Candidatus Cenarchaeales</taxon>
        <taxon>Candidatus Cenarchaeaceae</taxon>
        <taxon>Candidatus Cenarchaeum</taxon>
    </lineage>
</organism>
<dbReference type="STRING" id="414004.CENSYa_0947"/>
<dbReference type="AlphaFoldDB" id="A0RW62"/>
<accession>A0RW62</accession>
<evidence type="ECO:0000313" key="1">
    <source>
        <dbReference type="EMBL" id="ABK77579.1"/>
    </source>
</evidence>
<dbReference type="HOGENOM" id="CLU_2613431_0_0_2"/>
<dbReference type="Proteomes" id="UP000000758">
    <property type="component" value="Chromosome"/>
</dbReference>
<sequence>MKPQLQQSIQTVYKRIKKYNKYVNSISEIPPSYANESLKILDIEKQNARYLVWLDSTGDKLKEDIPIIMEKLEQFRNI</sequence>
<protein>
    <submittedName>
        <fullName evidence="1">Uncharacterized protein</fullName>
    </submittedName>
</protein>
<reference evidence="1 2" key="1">
    <citation type="journal article" date="2006" name="Proc. Natl. Acad. Sci. U.S.A.">
        <title>Genomic analysis of the uncultivated marine crenarchaeote Cenarchaeum symbiosum.</title>
        <authorList>
            <person name="Hallam S.J."/>
            <person name="Konstantinidis K.T."/>
            <person name="Putnam N."/>
            <person name="Schleper C."/>
            <person name="Watanabe Y."/>
            <person name="Sugahara J."/>
            <person name="Preston C."/>
            <person name="de la Torre J."/>
            <person name="Richardson P.M."/>
            <person name="DeLong E.F."/>
        </authorList>
    </citation>
    <scope>NUCLEOTIDE SEQUENCE [LARGE SCALE GENOMIC DNA]</scope>
    <source>
        <strain evidence="2">A</strain>
    </source>
</reference>
<evidence type="ECO:0000313" key="2">
    <source>
        <dbReference type="Proteomes" id="UP000000758"/>
    </source>
</evidence>
<keyword evidence="2" id="KW-1185">Reference proteome</keyword>
<dbReference type="KEGG" id="csy:CENSYa_0947"/>